<gene>
    <name evidence="1" type="ORF">SDC9_164258</name>
</gene>
<evidence type="ECO:0000313" key="1">
    <source>
        <dbReference type="EMBL" id="MPN16911.1"/>
    </source>
</evidence>
<comment type="caution">
    <text evidence="1">The sequence shown here is derived from an EMBL/GenBank/DDBJ whole genome shotgun (WGS) entry which is preliminary data.</text>
</comment>
<accession>A0A645FR65</accession>
<reference evidence="1" key="1">
    <citation type="submission" date="2019-08" db="EMBL/GenBank/DDBJ databases">
        <authorList>
            <person name="Kucharzyk K."/>
            <person name="Murdoch R.W."/>
            <person name="Higgins S."/>
            <person name="Loffler F."/>
        </authorList>
    </citation>
    <scope>NUCLEOTIDE SEQUENCE</scope>
</reference>
<dbReference type="EMBL" id="VSSQ01063923">
    <property type="protein sequence ID" value="MPN16911.1"/>
    <property type="molecule type" value="Genomic_DNA"/>
</dbReference>
<sequence length="86" mass="8611">MGGGRLEVAFRSDREGNRCSLVGAQNVAVAGVAGVGQQPFVARIGERGKGKVQCAGSAVGNGDAIGRDGHAVTFTVESGDCSTQFG</sequence>
<organism evidence="1">
    <name type="scientific">bioreactor metagenome</name>
    <dbReference type="NCBI Taxonomy" id="1076179"/>
    <lineage>
        <taxon>unclassified sequences</taxon>
        <taxon>metagenomes</taxon>
        <taxon>ecological metagenomes</taxon>
    </lineage>
</organism>
<name>A0A645FR65_9ZZZZ</name>
<protein>
    <submittedName>
        <fullName evidence="1">Uncharacterized protein</fullName>
    </submittedName>
</protein>
<proteinExistence type="predicted"/>
<dbReference type="AlphaFoldDB" id="A0A645FR65"/>